<comment type="caution">
    <text evidence="1">The sequence shown here is derived from an EMBL/GenBank/DDBJ whole genome shotgun (WGS) entry which is preliminary data.</text>
</comment>
<keyword evidence="1" id="KW-0067">ATP-binding</keyword>
<keyword evidence="2" id="KW-1185">Reference proteome</keyword>
<gene>
    <name evidence="1" type="ORF">rsdtw13_41800</name>
</gene>
<reference evidence="1" key="1">
    <citation type="journal article" date="2025" name="Int. J. Syst. Evol. Microbiol.">
        <title>Inconstantimicrobium mannanitabidum sp. nov., a novel member of the family Clostridiaceae isolated from anoxic soil under the treatment of reductive soil disinfestation.</title>
        <authorList>
            <person name="Ueki A."/>
            <person name="Tonouchi A."/>
            <person name="Honma S."/>
            <person name="Kaku N."/>
            <person name="Ueki K."/>
        </authorList>
    </citation>
    <scope>NUCLEOTIDE SEQUENCE</scope>
    <source>
        <strain evidence="1">TW13</strain>
    </source>
</reference>
<evidence type="ECO:0000313" key="1">
    <source>
        <dbReference type="EMBL" id="GKX68922.1"/>
    </source>
</evidence>
<protein>
    <submittedName>
        <fullName evidence="1">Macrolide ABC transporter ATP-binding protein</fullName>
    </submittedName>
</protein>
<evidence type="ECO:0000313" key="2">
    <source>
        <dbReference type="Proteomes" id="UP001058074"/>
    </source>
</evidence>
<keyword evidence="1" id="KW-0547">Nucleotide-binding</keyword>
<organism evidence="1 2">
    <name type="scientific">Inconstantimicrobium mannanitabidum</name>
    <dbReference type="NCBI Taxonomy" id="1604901"/>
    <lineage>
        <taxon>Bacteria</taxon>
        <taxon>Bacillati</taxon>
        <taxon>Bacillota</taxon>
        <taxon>Clostridia</taxon>
        <taxon>Eubacteriales</taxon>
        <taxon>Clostridiaceae</taxon>
        <taxon>Inconstantimicrobium</taxon>
    </lineage>
</organism>
<accession>A0ACB5RIK5</accession>
<dbReference type="EMBL" id="BROD01000001">
    <property type="protein sequence ID" value="GKX68922.1"/>
    <property type="molecule type" value="Genomic_DNA"/>
</dbReference>
<sequence>MAFVELKNIKKTYGKGDGKVEALKGIDLSIEKGDMLAIMGASGSGKSTLLNILGYIDKATEGSYALEGQVVEKLSDKALAKRRNKFIGFVVQNFALVEDYTVYQNIRIPLDYTKMTKKEKKQRINDLLTSMGIIDKKDKLPRELSGGQCQRVAIARALVNDPDLILADEPTGALDKKTGEEIMNTFIKLNEEGKTIVVITHDEKVAKMCKKIIYIEDGNLVPQEVKL</sequence>
<name>A0ACB5RIK5_9CLOT</name>
<dbReference type="Proteomes" id="UP001058074">
    <property type="component" value="Unassembled WGS sequence"/>
</dbReference>
<proteinExistence type="predicted"/>